<dbReference type="AlphaFoldDB" id="A0A166ICZ6"/>
<proteinExistence type="predicted"/>
<protein>
    <submittedName>
        <fullName evidence="1">Uncharacterized protein</fullName>
    </submittedName>
</protein>
<gene>
    <name evidence="1" type="ORF">FIBSPDRAFT_862382</name>
</gene>
<keyword evidence="2" id="KW-1185">Reference proteome</keyword>
<name>A0A166ICZ6_9AGAM</name>
<dbReference type="Proteomes" id="UP000076532">
    <property type="component" value="Unassembled WGS sequence"/>
</dbReference>
<reference evidence="1 2" key="1">
    <citation type="journal article" date="2016" name="Mol. Biol. Evol.">
        <title>Comparative Genomics of Early-Diverging Mushroom-Forming Fungi Provides Insights into the Origins of Lignocellulose Decay Capabilities.</title>
        <authorList>
            <person name="Nagy L.G."/>
            <person name="Riley R."/>
            <person name="Tritt A."/>
            <person name="Adam C."/>
            <person name="Daum C."/>
            <person name="Floudas D."/>
            <person name="Sun H."/>
            <person name="Yadav J.S."/>
            <person name="Pangilinan J."/>
            <person name="Larsson K.H."/>
            <person name="Matsuura K."/>
            <person name="Barry K."/>
            <person name="Labutti K."/>
            <person name="Kuo R."/>
            <person name="Ohm R.A."/>
            <person name="Bhattacharya S.S."/>
            <person name="Shirouzu T."/>
            <person name="Yoshinaga Y."/>
            <person name="Martin F.M."/>
            <person name="Grigoriev I.V."/>
            <person name="Hibbett D.S."/>
        </authorList>
    </citation>
    <scope>NUCLEOTIDE SEQUENCE [LARGE SCALE GENOMIC DNA]</scope>
    <source>
        <strain evidence="1 2">CBS 109695</strain>
    </source>
</reference>
<organism evidence="1 2">
    <name type="scientific">Athelia psychrophila</name>
    <dbReference type="NCBI Taxonomy" id="1759441"/>
    <lineage>
        <taxon>Eukaryota</taxon>
        <taxon>Fungi</taxon>
        <taxon>Dikarya</taxon>
        <taxon>Basidiomycota</taxon>
        <taxon>Agaricomycotina</taxon>
        <taxon>Agaricomycetes</taxon>
        <taxon>Agaricomycetidae</taxon>
        <taxon>Atheliales</taxon>
        <taxon>Atheliaceae</taxon>
        <taxon>Athelia</taxon>
    </lineage>
</organism>
<evidence type="ECO:0000313" key="1">
    <source>
        <dbReference type="EMBL" id="KZP19683.1"/>
    </source>
</evidence>
<sequence length="81" mass="8893">MDPFLVGNLISLSSDKYATRHYLLPSNATQPPSRSLDRAAAQQEVVRTVGVAYVLPPTAFMSASRTWLVTARWIYVGVPVS</sequence>
<evidence type="ECO:0000313" key="2">
    <source>
        <dbReference type="Proteomes" id="UP000076532"/>
    </source>
</evidence>
<dbReference type="EMBL" id="KV417561">
    <property type="protein sequence ID" value="KZP19683.1"/>
    <property type="molecule type" value="Genomic_DNA"/>
</dbReference>
<accession>A0A166ICZ6</accession>